<keyword evidence="6" id="KW-0998">Cell outer membrane</keyword>
<dbReference type="GO" id="GO:0044718">
    <property type="term" value="P:siderophore transmembrane transport"/>
    <property type="evidence" value="ECO:0007669"/>
    <property type="project" value="TreeGrafter"/>
</dbReference>
<keyword evidence="9" id="KW-0675">Receptor</keyword>
<dbReference type="RefSeq" id="WP_066408141.1">
    <property type="nucleotide sequence ID" value="NZ_CP011390.1"/>
</dbReference>
<dbReference type="PANTHER" id="PTHR30069:SF46">
    <property type="entry name" value="OAR PROTEIN"/>
    <property type="match status" value="1"/>
</dbReference>
<dbReference type="InterPro" id="IPR057601">
    <property type="entry name" value="Oar-like_b-barrel"/>
</dbReference>
<dbReference type="SUPFAM" id="SSF56935">
    <property type="entry name" value="Porins"/>
    <property type="match status" value="1"/>
</dbReference>
<dbReference type="PANTHER" id="PTHR30069">
    <property type="entry name" value="TONB-DEPENDENT OUTER MEMBRANE RECEPTOR"/>
    <property type="match status" value="1"/>
</dbReference>
<dbReference type="GO" id="GO:0009279">
    <property type="term" value="C:cell outer membrane"/>
    <property type="evidence" value="ECO:0007669"/>
    <property type="project" value="UniProtKB-SubCell"/>
</dbReference>
<dbReference type="GO" id="GO:0015344">
    <property type="term" value="F:siderophore uptake transmembrane transporter activity"/>
    <property type="evidence" value="ECO:0007669"/>
    <property type="project" value="TreeGrafter"/>
</dbReference>
<comment type="subcellular location">
    <subcellularLocation>
        <location evidence="1">Cell outer membrane</location>
        <topology evidence="1">Multi-pass membrane protein</topology>
    </subcellularLocation>
</comment>
<keyword evidence="5" id="KW-0472">Membrane</keyword>
<dbReference type="Proteomes" id="UP000077177">
    <property type="component" value="Chromosome"/>
</dbReference>
<dbReference type="AlphaFoldDB" id="A0A172U0Y5"/>
<protein>
    <submittedName>
        <fullName evidence="9">TonB-dependent receptor</fullName>
    </submittedName>
</protein>
<name>A0A172U0Y5_9BACT</name>
<evidence type="ECO:0000256" key="3">
    <source>
        <dbReference type="ARBA" id="ARBA00022452"/>
    </source>
</evidence>
<keyword evidence="7" id="KW-0732">Signal</keyword>
<dbReference type="STRING" id="1492898.SY85_22770"/>
<evidence type="ECO:0000256" key="4">
    <source>
        <dbReference type="ARBA" id="ARBA00022692"/>
    </source>
</evidence>
<evidence type="ECO:0000256" key="2">
    <source>
        <dbReference type="ARBA" id="ARBA00022448"/>
    </source>
</evidence>
<dbReference type="EMBL" id="CP011390">
    <property type="protein sequence ID" value="ANE52882.1"/>
    <property type="molecule type" value="Genomic_DNA"/>
</dbReference>
<evidence type="ECO:0000256" key="5">
    <source>
        <dbReference type="ARBA" id="ARBA00023136"/>
    </source>
</evidence>
<dbReference type="Gene3D" id="2.60.40.1120">
    <property type="entry name" value="Carboxypeptidase-like, regulatory domain"/>
    <property type="match status" value="1"/>
</dbReference>
<keyword evidence="4" id="KW-0812">Transmembrane</keyword>
<feature type="chain" id="PRO_5008001512" evidence="7">
    <location>
        <begin position="21"/>
        <end position="1103"/>
    </location>
</feature>
<evidence type="ECO:0000259" key="8">
    <source>
        <dbReference type="Pfam" id="PF25183"/>
    </source>
</evidence>
<evidence type="ECO:0000256" key="1">
    <source>
        <dbReference type="ARBA" id="ARBA00004571"/>
    </source>
</evidence>
<evidence type="ECO:0000256" key="6">
    <source>
        <dbReference type="ARBA" id="ARBA00023237"/>
    </source>
</evidence>
<dbReference type="InterPro" id="IPR036942">
    <property type="entry name" value="Beta-barrel_TonB_sf"/>
</dbReference>
<evidence type="ECO:0000313" key="10">
    <source>
        <dbReference type="Proteomes" id="UP000077177"/>
    </source>
</evidence>
<sequence>MLKRLLLLLTLAFLTGPVLFAQVTTSSMGGTLKDGDGAVLSGATIVAVHTPSGTRYTTVTQASGQFTINNMRVGGPYQVTASYVGLQSQTYNDIYLQLGQTFLLDAALPKNSQTLENVVVTTSGRRNGIMNANRTGSVTNIGAQQINRLPSITRSLNDFTRLTPQANGNAIGGGNSRQNFITVDGSAFNNTFGIGSNLPANGSPISLDAIEEISVNVTPYDIRQSGFIGSSINSVTRSGTNQFNGSVYTYFRNQNQQGNKAGKTEFPVQRMDFKQYGARVGGPIIKNKLFFFLNFETEKTIQPGQQRFAATATSGAGSYGSNSNIARPLATELDAISDYLKTKYGYDPGPYQGYDFESDRTKILGRIDWNITDKHHLNFRYNQVEGKSPSFVSTSSSSAGPNFSTGFGRTDINALHFSNSNYFQENNFYSYQVELSSKFTNRLSNILRASYNNQDEPRSSNSTIFPFVDILKDGSPFTSFGYEPFSLGNLREVKTISAVDNVTLNLGKHNLLGGLEAEFSKTRNGFQPLGQSYYRFASWNDFVSGAKPINFAQTFSFEPGYEQAFPTFKFAQYSAYAQDEITMNPKFRLTLGLRAELNSYPDVAEVRTNPLVAAQTFAGGVKVNTGELPDPKVMLSPRVGFNYDVYGNRTLQVRGGTGIFTGRVPFVWIVGQSGNSGMLQLNQQYSGASVPGAFNPNIGAYRPDVVPKPGTLIPSQVTTFDKDFTLPQQWKTSLAVDSRLPGGIIGSLEMIYSKDINVLYSKNVNLVNPAPLNVAGYPDNRLIYPDANNQKFINNITSSGVPQAGATGAYNVIVTSNENKGYYASATIRLEKQFNRAFFASVAYTHTQAGNLYDGNGDQPYNTWSLINSVNGANIPTLDVASYTVPNRIIASFSYRKEYLKHLGTTVSLFYEGAHQGRFSYLYNSDLNRDGSNNDLLYIPRNASEITFVPLTIGSGASAKTYTAQEQSDLFFKYIEQDDYLKSRKGQYAERNGALLPWRNQFDVKILQDVFTNLGGKKNTIQLSLDIFNAANLLNSRWGQTQTTNAASLLTVTNTSSLTPGGTTKPTFRLAVDRNNPVTETFRDNANLSSTYYMQFGIRYIFN</sequence>
<gene>
    <name evidence="9" type="ORF">SY85_22770</name>
</gene>
<keyword evidence="3" id="KW-1134">Transmembrane beta strand</keyword>
<dbReference type="GO" id="GO:0030246">
    <property type="term" value="F:carbohydrate binding"/>
    <property type="evidence" value="ECO:0007669"/>
    <property type="project" value="InterPro"/>
</dbReference>
<organism evidence="9 10">
    <name type="scientific">Flavisolibacter tropicus</name>
    <dbReference type="NCBI Taxonomy" id="1492898"/>
    <lineage>
        <taxon>Bacteria</taxon>
        <taxon>Pseudomonadati</taxon>
        <taxon>Bacteroidota</taxon>
        <taxon>Chitinophagia</taxon>
        <taxon>Chitinophagales</taxon>
        <taxon>Chitinophagaceae</taxon>
        <taxon>Flavisolibacter</taxon>
    </lineage>
</organism>
<dbReference type="SUPFAM" id="SSF49452">
    <property type="entry name" value="Starch-binding domain-like"/>
    <property type="match status" value="1"/>
</dbReference>
<proteinExistence type="predicted"/>
<feature type="domain" description="TonB-dependent transporter Oar-like beta-barrel" evidence="8">
    <location>
        <begin position="235"/>
        <end position="1055"/>
    </location>
</feature>
<keyword evidence="10" id="KW-1185">Reference proteome</keyword>
<feature type="signal peptide" evidence="7">
    <location>
        <begin position="1"/>
        <end position="20"/>
    </location>
</feature>
<dbReference type="InterPro" id="IPR013784">
    <property type="entry name" value="Carb-bd-like_fold"/>
</dbReference>
<dbReference type="KEGG" id="fla:SY85_22770"/>
<dbReference type="Pfam" id="PF25183">
    <property type="entry name" value="OMP_b-brl_4"/>
    <property type="match status" value="1"/>
</dbReference>
<evidence type="ECO:0000256" key="7">
    <source>
        <dbReference type="SAM" id="SignalP"/>
    </source>
</evidence>
<dbReference type="Pfam" id="PF13620">
    <property type="entry name" value="CarboxypepD_reg"/>
    <property type="match status" value="1"/>
</dbReference>
<dbReference type="InterPro" id="IPR039426">
    <property type="entry name" value="TonB-dep_rcpt-like"/>
</dbReference>
<reference evidence="9 10" key="2">
    <citation type="journal article" date="2016" name="Int. J. Syst. Evol. Microbiol.">
        <title>Flavisolibacter tropicus sp. nov., isolated from tropical soil.</title>
        <authorList>
            <person name="Lee J.J."/>
            <person name="Kang M.S."/>
            <person name="Kim G.S."/>
            <person name="Lee C.S."/>
            <person name="Lim S."/>
            <person name="Lee J."/>
            <person name="Roh S.H."/>
            <person name="Kang H."/>
            <person name="Ha J.M."/>
            <person name="Bae S."/>
            <person name="Jung H.Y."/>
            <person name="Kim M.K."/>
        </authorList>
    </citation>
    <scope>NUCLEOTIDE SEQUENCE [LARGE SCALE GENOMIC DNA]</scope>
    <source>
        <strain evidence="9 10">LCS9</strain>
    </source>
</reference>
<evidence type="ECO:0000313" key="9">
    <source>
        <dbReference type="EMBL" id="ANE52882.1"/>
    </source>
</evidence>
<reference evidence="10" key="1">
    <citation type="submission" date="2015-01" db="EMBL/GenBank/DDBJ databases">
        <title>Flavisolibacter sp./LCS9/ whole genome sequencing.</title>
        <authorList>
            <person name="Kim M.K."/>
            <person name="Srinivasan S."/>
            <person name="Lee J.-J."/>
        </authorList>
    </citation>
    <scope>NUCLEOTIDE SEQUENCE [LARGE SCALE GENOMIC DNA]</scope>
    <source>
        <strain evidence="10">LCS9</strain>
    </source>
</reference>
<keyword evidence="2" id="KW-0813">Transport</keyword>
<accession>A0A172U0Y5</accession>
<dbReference type="Gene3D" id="2.40.170.20">
    <property type="entry name" value="TonB-dependent receptor, beta-barrel domain"/>
    <property type="match status" value="1"/>
</dbReference>
<dbReference type="PATRIC" id="fig|1492898.3.peg.4939"/>
<dbReference type="OrthoDB" id="9768147at2"/>